<organism evidence="6 7">
    <name type="scientific">Tistrella arctica</name>
    <dbReference type="NCBI Taxonomy" id="3133430"/>
    <lineage>
        <taxon>Bacteria</taxon>
        <taxon>Pseudomonadati</taxon>
        <taxon>Pseudomonadota</taxon>
        <taxon>Alphaproteobacteria</taxon>
        <taxon>Geminicoccales</taxon>
        <taxon>Geminicoccaceae</taxon>
        <taxon>Tistrella</taxon>
    </lineage>
</organism>
<dbReference type="Proteomes" id="UP001413721">
    <property type="component" value="Unassembled WGS sequence"/>
</dbReference>
<gene>
    <name evidence="6" type="ORF">WG926_12605</name>
</gene>
<feature type="signal peptide" evidence="5">
    <location>
        <begin position="1"/>
        <end position="30"/>
    </location>
</feature>
<dbReference type="Pfam" id="PF00255">
    <property type="entry name" value="GSHPx"/>
    <property type="match status" value="1"/>
</dbReference>
<dbReference type="PANTHER" id="PTHR11592">
    <property type="entry name" value="GLUTATHIONE PEROXIDASE"/>
    <property type="match status" value="1"/>
</dbReference>
<dbReference type="SUPFAM" id="SSF52833">
    <property type="entry name" value="Thioredoxin-like"/>
    <property type="match status" value="1"/>
</dbReference>
<evidence type="ECO:0000313" key="6">
    <source>
        <dbReference type="EMBL" id="MEN2989147.1"/>
    </source>
</evidence>
<dbReference type="EMBL" id="JBBKTW010000004">
    <property type="protein sequence ID" value="MEN2989147.1"/>
    <property type="molecule type" value="Genomic_DNA"/>
</dbReference>
<proteinExistence type="inferred from homology"/>
<keyword evidence="3 4" id="KW-0560">Oxidoreductase</keyword>
<dbReference type="InterPro" id="IPR036249">
    <property type="entry name" value="Thioredoxin-like_sf"/>
</dbReference>
<evidence type="ECO:0000256" key="2">
    <source>
        <dbReference type="ARBA" id="ARBA00022559"/>
    </source>
</evidence>
<comment type="similarity">
    <text evidence="1 4">Belongs to the glutathione peroxidase family.</text>
</comment>
<protein>
    <recommendedName>
        <fullName evidence="4">Glutathione peroxidase</fullName>
    </recommendedName>
</protein>
<name>A0ABU9YKA5_9PROT</name>
<dbReference type="Gene3D" id="3.40.30.10">
    <property type="entry name" value="Glutaredoxin"/>
    <property type="match status" value="1"/>
</dbReference>
<dbReference type="GO" id="GO:0004601">
    <property type="term" value="F:peroxidase activity"/>
    <property type="evidence" value="ECO:0007669"/>
    <property type="project" value="UniProtKB-KW"/>
</dbReference>
<dbReference type="CDD" id="cd00340">
    <property type="entry name" value="GSH_Peroxidase"/>
    <property type="match status" value="1"/>
</dbReference>
<keyword evidence="2 4" id="KW-0575">Peroxidase</keyword>
<dbReference type="PANTHER" id="PTHR11592:SF78">
    <property type="entry name" value="GLUTATHIONE PEROXIDASE"/>
    <property type="match status" value="1"/>
</dbReference>
<comment type="caution">
    <text evidence="6">The sequence shown here is derived from an EMBL/GenBank/DDBJ whole genome shotgun (WGS) entry which is preliminary data.</text>
</comment>
<dbReference type="PROSITE" id="PS51355">
    <property type="entry name" value="GLUTATHIONE_PEROXID_3"/>
    <property type="match status" value="1"/>
</dbReference>
<reference evidence="6 7" key="1">
    <citation type="submission" date="2024-03" db="EMBL/GenBank/DDBJ databases">
        <title>High-quality draft genome sequencing of Tistrella sp. BH-R2-4.</title>
        <authorList>
            <person name="Dong C."/>
        </authorList>
    </citation>
    <scope>NUCLEOTIDE SEQUENCE [LARGE SCALE GENOMIC DNA]</scope>
    <source>
        <strain evidence="6 7">BH-R2-4</strain>
    </source>
</reference>
<evidence type="ECO:0000256" key="4">
    <source>
        <dbReference type="RuleBase" id="RU000499"/>
    </source>
</evidence>
<dbReference type="PRINTS" id="PR01011">
    <property type="entry name" value="GLUTPROXDASE"/>
</dbReference>
<feature type="chain" id="PRO_5045334500" description="Glutathione peroxidase" evidence="5">
    <location>
        <begin position="31"/>
        <end position="206"/>
    </location>
</feature>
<evidence type="ECO:0000256" key="5">
    <source>
        <dbReference type="SAM" id="SignalP"/>
    </source>
</evidence>
<sequence length="206" mass="22023">MVSPTPNHRRPTPVAALIALGLMIAMPAGAIPRGASAAAPIGETEGDAMSAYDFTLPAIDGGTIDLGAWTGRPILVVNTASLCGFTPQYEGLVSLWQRYRDQGLMVVGVPSGDFGGQEYDDAARTRDFCTITYGVDFPLASKQVVRGDAAHPLFRWLVASLGQDAQPRWNFHKYLIDGEGRAVANWPSRVEPTAPEVVAAIEATLR</sequence>
<dbReference type="RefSeq" id="WP_345933880.1">
    <property type="nucleotide sequence ID" value="NZ_JBBKTV010000006.1"/>
</dbReference>
<dbReference type="PROSITE" id="PS00460">
    <property type="entry name" value="GLUTATHIONE_PEROXID_1"/>
    <property type="match status" value="1"/>
</dbReference>
<evidence type="ECO:0000313" key="7">
    <source>
        <dbReference type="Proteomes" id="UP001413721"/>
    </source>
</evidence>
<keyword evidence="7" id="KW-1185">Reference proteome</keyword>
<accession>A0ABU9YKA5</accession>
<dbReference type="InterPro" id="IPR000889">
    <property type="entry name" value="Glutathione_peroxidase"/>
</dbReference>
<evidence type="ECO:0000256" key="3">
    <source>
        <dbReference type="ARBA" id="ARBA00023002"/>
    </source>
</evidence>
<dbReference type="InterPro" id="IPR029759">
    <property type="entry name" value="GPX_AS"/>
</dbReference>
<keyword evidence="5" id="KW-0732">Signal</keyword>
<evidence type="ECO:0000256" key="1">
    <source>
        <dbReference type="ARBA" id="ARBA00006926"/>
    </source>
</evidence>